<feature type="region of interest" description="Disordered" evidence="2">
    <location>
        <begin position="1"/>
        <end position="96"/>
    </location>
</feature>
<proteinExistence type="predicted"/>
<dbReference type="EMBL" id="KB454596">
    <property type="protein sequence ID" value="EME26142.1"/>
    <property type="molecule type" value="Genomic_DNA"/>
</dbReference>
<dbReference type="SUPFAM" id="SSF57850">
    <property type="entry name" value="RING/U-box"/>
    <property type="match status" value="1"/>
</dbReference>
<feature type="compositionally biased region" description="Low complexity" evidence="2">
    <location>
        <begin position="56"/>
        <end position="74"/>
    </location>
</feature>
<feature type="compositionally biased region" description="Low complexity" evidence="2">
    <location>
        <begin position="16"/>
        <end position="33"/>
    </location>
</feature>
<keyword evidence="1" id="KW-0863">Zinc-finger</keyword>
<feature type="domain" description="RING-type" evidence="3">
    <location>
        <begin position="333"/>
        <end position="374"/>
    </location>
</feature>
<dbReference type="GO" id="GO:0008270">
    <property type="term" value="F:zinc ion binding"/>
    <property type="evidence" value="ECO:0007669"/>
    <property type="project" value="UniProtKB-KW"/>
</dbReference>
<protein>
    <recommendedName>
        <fullName evidence="3">RING-type domain-containing protein</fullName>
    </recommendedName>
</protein>
<reference evidence="5" key="1">
    <citation type="journal article" date="2013" name="Science">
        <title>Gene transfer from bacteria and archaea facilitated evolution of an extremophilic eukaryote.</title>
        <authorList>
            <person name="Schonknecht G."/>
            <person name="Chen W.H."/>
            <person name="Ternes C.M."/>
            <person name="Barbier G.G."/>
            <person name="Shrestha R.P."/>
            <person name="Stanke M."/>
            <person name="Brautigam A."/>
            <person name="Baker B.J."/>
            <person name="Banfield J.F."/>
            <person name="Garavito R.M."/>
            <person name="Carr K."/>
            <person name="Wilkerson C."/>
            <person name="Rensing S.A."/>
            <person name="Gagneul D."/>
            <person name="Dickenson N.E."/>
            <person name="Oesterhelt C."/>
            <person name="Lercher M.J."/>
            <person name="Weber A.P."/>
        </authorList>
    </citation>
    <scope>NUCLEOTIDE SEQUENCE [LARGE SCALE GENOMIC DNA]</scope>
    <source>
        <strain evidence="5">074W</strain>
    </source>
</reference>
<evidence type="ECO:0000256" key="2">
    <source>
        <dbReference type="SAM" id="MobiDB-lite"/>
    </source>
</evidence>
<evidence type="ECO:0000259" key="3">
    <source>
        <dbReference type="PROSITE" id="PS50089"/>
    </source>
</evidence>
<keyword evidence="1" id="KW-0862">Zinc</keyword>
<dbReference type="KEGG" id="gsl:Gasu_62070"/>
<dbReference type="AlphaFoldDB" id="M2X8G6"/>
<dbReference type="Gramene" id="EME26142">
    <property type="protein sequence ID" value="EME26142"/>
    <property type="gene ID" value="Gasu_62070"/>
</dbReference>
<gene>
    <name evidence="4" type="ORF">Gasu_62070</name>
</gene>
<name>M2X8G6_GALSU</name>
<sequence>MSNKKRPISEFLQGLRQQRSRSSPSFNRNSSNRKIIHPTLPSSASSSSRRPVNEASLPTSPTQPQSPPRQSQPQPESPSPSPSSPQEEQQQQYEQQQLQHYYQELQRLVAFIANFLNTDPALHLLQFFEFTTRSVLMPSIFKDLYLTFYSSFTDTYQQQMLLIQTLQTQANAVALLRSYQTDDILEKEILVSVASLVANPQVSTFLIQQLYIFRNTLPDIVRQLNEPFPQIEETVEAQQTKELLATLLHRFNASLEPHRGLELLKFIIENWSLLPPSRWDTVLLNLLNISTDYDILYLNDFLVSELQTVHDERDPPHGYIRLSSLPSGHPSVCPICNDPQNWIPDFVRAQCGNSDHAICLHCAQHIPSGCPFCRQ</sequence>
<dbReference type="GeneID" id="17085130"/>
<keyword evidence="1" id="KW-0479">Metal-binding</keyword>
<feature type="compositionally biased region" description="Low complexity" evidence="2">
    <location>
        <begin position="84"/>
        <end position="96"/>
    </location>
</feature>
<evidence type="ECO:0000313" key="4">
    <source>
        <dbReference type="EMBL" id="EME26142.1"/>
    </source>
</evidence>
<organism evidence="4 5">
    <name type="scientific">Galdieria sulphuraria</name>
    <name type="common">Red alga</name>
    <dbReference type="NCBI Taxonomy" id="130081"/>
    <lineage>
        <taxon>Eukaryota</taxon>
        <taxon>Rhodophyta</taxon>
        <taxon>Bangiophyceae</taxon>
        <taxon>Galdieriales</taxon>
        <taxon>Galdieriaceae</taxon>
        <taxon>Galdieria</taxon>
    </lineage>
</organism>
<keyword evidence="5" id="KW-1185">Reference proteome</keyword>
<dbReference type="RefSeq" id="XP_005702662.1">
    <property type="nucleotide sequence ID" value="XM_005702605.1"/>
</dbReference>
<dbReference type="PROSITE" id="PS50089">
    <property type="entry name" value="ZF_RING_2"/>
    <property type="match status" value="1"/>
</dbReference>
<evidence type="ECO:0000256" key="1">
    <source>
        <dbReference type="PROSITE-ProRule" id="PRU00175"/>
    </source>
</evidence>
<evidence type="ECO:0000313" key="5">
    <source>
        <dbReference type="Proteomes" id="UP000030680"/>
    </source>
</evidence>
<dbReference type="Proteomes" id="UP000030680">
    <property type="component" value="Unassembled WGS sequence"/>
</dbReference>
<dbReference type="InterPro" id="IPR001841">
    <property type="entry name" value="Znf_RING"/>
</dbReference>
<accession>M2X8G6</accession>